<dbReference type="AlphaFoldDB" id="A0A7Z1N8K6"/>
<evidence type="ECO:0000313" key="1">
    <source>
        <dbReference type="EMBL" id="PPJ80099.1"/>
    </source>
</evidence>
<organism evidence="1 2">
    <name type="scientific">Staphylococcus haemolyticus</name>
    <dbReference type="NCBI Taxonomy" id="1283"/>
    <lineage>
        <taxon>Bacteria</taxon>
        <taxon>Bacillati</taxon>
        <taxon>Bacillota</taxon>
        <taxon>Bacilli</taxon>
        <taxon>Bacillales</taxon>
        <taxon>Staphylococcaceae</taxon>
        <taxon>Staphylococcus</taxon>
    </lineage>
</organism>
<name>A0A7Z1N8K6_STAHA</name>
<comment type="caution">
    <text evidence="1">The sequence shown here is derived from an EMBL/GenBank/DDBJ whole genome shotgun (WGS) entry which is preliminary data.</text>
</comment>
<proteinExistence type="predicted"/>
<sequence>MSAERLRATLRLHCSGEGDAGAEPSLSRRRCHGRAERAFVGIDVAKLRNAVAVTDGGRMGEARYLGEFDADKASMRCLGHHA</sequence>
<evidence type="ECO:0000313" key="2">
    <source>
        <dbReference type="Proteomes" id="UP000238153"/>
    </source>
</evidence>
<gene>
    <name evidence="1" type="ORF">CV019_00410</name>
</gene>
<accession>A0A7Z1N8K6</accession>
<dbReference type="EMBL" id="PGWX01000030">
    <property type="protein sequence ID" value="PPJ80099.1"/>
    <property type="molecule type" value="Genomic_DNA"/>
</dbReference>
<evidence type="ECO:0008006" key="3">
    <source>
        <dbReference type="Google" id="ProtNLM"/>
    </source>
</evidence>
<dbReference type="Proteomes" id="UP000238153">
    <property type="component" value="Unassembled WGS sequence"/>
</dbReference>
<protein>
    <recommendedName>
        <fullName evidence="3">IS110 family transposase</fullName>
    </recommendedName>
</protein>
<reference evidence="1 2" key="1">
    <citation type="submission" date="2017-11" db="EMBL/GenBank/DDBJ databases">
        <authorList>
            <person name="Founou R.C."/>
            <person name="Founou L."/>
            <person name="Allam M."/>
            <person name="Ismail A."/>
            <person name="Essack S.Y."/>
        </authorList>
    </citation>
    <scope>NUCLEOTIDE SEQUENCE [LARGE SCALE GENOMIC DNA]</scope>
    <source>
        <strain evidence="1 2">G811N2B1</strain>
    </source>
</reference>